<name>A0A0M7E3U6_9BORD</name>
<organism evidence="2 3">
    <name type="scientific">Bordetella pseudohinzii</name>
    <dbReference type="NCBI Taxonomy" id="1331258"/>
    <lineage>
        <taxon>Bacteria</taxon>
        <taxon>Pseudomonadati</taxon>
        <taxon>Pseudomonadota</taxon>
        <taxon>Betaproteobacteria</taxon>
        <taxon>Burkholderiales</taxon>
        <taxon>Alcaligenaceae</taxon>
        <taxon>Bordetella</taxon>
    </lineage>
</organism>
<gene>
    <name evidence="1" type="ORF">BBN53_01035</name>
    <name evidence="2" type="ORF">ERS370011_01443</name>
</gene>
<reference evidence="1 4" key="2">
    <citation type="submission" date="2016-07" db="EMBL/GenBank/DDBJ databases">
        <title>Complete genome sequences of Bordetella pseudohinzii.</title>
        <authorList>
            <person name="Spilker T."/>
            <person name="Darrah R."/>
            <person name="LiPuma J.J."/>
        </authorList>
    </citation>
    <scope>NUCLEOTIDE SEQUENCE [LARGE SCALE GENOMIC DNA]</scope>
    <source>
        <strain evidence="1 4">HI4681</strain>
    </source>
</reference>
<protein>
    <submittedName>
        <fullName evidence="2">Poly(3-hydroxybutyrate) depolymerase</fullName>
    </submittedName>
</protein>
<evidence type="ECO:0000313" key="4">
    <source>
        <dbReference type="Proteomes" id="UP000092950"/>
    </source>
</evidence>
<dbReference type="InterPro" id="IPR029058">
    <property type="entry name" value="AB_hydrolase_fold"/>
</dbReference>
<dbReference type="RefSeq" id="WP_053073167.1">
    <property type="nucleotide sequence ID" value="NZ_CAJGUP010000210.1"/>
</dbReference>
<proteinExistence type="predicted"/>
<dbReference type="Proteomes" id="UP000053096">
    <property type="component" value="Unassembled WGS sequence"/>
</dbReference>
<keyword evidence="4" id="KW-1185">Reference proteome</keyword>
<sequence>MSLPALGPHDVGRTAYYALAPDLPVSYCLFVPRTLDRERPVHLVVALHGANRAAETCRDAFACLAEDRNAIVLAPLFPRGPLGDSHQDLDEDGLRHDLMLLRMMDTVAARYQVAFSRVAVFGLETGARLAHRFMLRHPGRLNAAALCAPPAPLDAQALPDAAEDLAALRQVAVHLAGSQPDLARPLEAAGVRVEYDAARHPLHSEARSRAFLWRHLAAA</sequence>
<evidence type="ECO:0000313" key="1">
    <source>
        <dbReference type="EMBL" id="ANY14595.1"/>
    </source>
</evidence>
<dbReference type="EMBL" id="CYTV01000003">
    <property type="protein sequence ID" value="CUI62055.1"/>
    <property type="molecule type" value="Genomic_DNA"/>
</dbReference>
<dbReference type="Proteomes" id="UP000092950">
    <property type="component" value="Chromosome"/>
</dbReference>
<dbReference type="SUPFAM" id="SSF53474">
    <property type="entry name" value="alpha/beta-Hydrolases"/>
    <property type="match status" value="1"/>
</dbReference>
<reference evidence="2 3" key="1">
    <citation type="submission" date="2015-09" db="EMBL/GenBank/DDBJ databases">
        <authorList>
            <person name="Jackson K.R."/>
            <person name="Lunt B.L."/>
            <person name="Fisher J.N.B."/>
            <person name="Gardner A.V."/>
            <person name="Bailey M.E."/>
            <person name="Deus L.M."/>
            <person name="Earl A.S."/>
            <person name="Gibby P.D."/>
            <person name="Hartmann K.A."/>
            <person name="Liu J.E."/>
            <person name="Manci A.M."/>
            <person name="Nielsen D.A."/>
            <person name="Solomon M.B."/>
            <person name="Breakwell D.P."/>
            <person name="Burnett S.H."/>
            <person name="Grose J.H."/>
        </authorList>
    </citation>
    <scope>NUCLEOTIDE SEQUENCE [LARGE SCALE GENOMIC DNA]</scope>
    <source>
        <strain evidence="2 3">2789STDY5608636</strain>
    </source>
</reference>
<dbReference type="KEGG" id="bpdz:BBN53_01035"/>
<accession>A0A0M7E3U6</accession>
<evidence type="ECO:0000313" key="3">
    <source>
        <dbReference type="Proteomes" id="UP000053096"/>
    </source>
</evidence>
<dbReference type="OrthoDB" id="9935756at2"/>
<dbReference type="Gene3D" id="3.40.50.1820">
    <property type="entry name" value="alpha/beta hydrolase"/>
    <property type="match status" value="1"/>
</dbReference>
<dbReference type="EMBL" id="CP016440">
    <property type="protein sequence ID" value="ANY14595.1"/>
    <property type="molecule type" value="Genomic_DNA"/>
</dbReference>
<evidence type="ECO:0000313" key="2">
    <source>
        <dbReference type="EMBL" id="CUI62055.1"/>
    </source>
</evidence>
<dbReference type="AlphaFoldDB" id="A0A0M7E3U6"/>